<evidence type="ECO:0000313" key="1">
    <source>
        <dbReference type="EMBL" id="KAK3789465.1"/>
    </source>
</evidence>
<protein>
    <submittedName>
        <fullName evidence="1">Uncharacterized protein</fullName>
    </submittedName>
</protein>
<dbReference type="EMBL" id="JAWDGP010001670">
    <property type="protein sequence ID" value="KAK3789465.1"/>
    <property type="molecule type" value="Genomic_DNA"/>
</dbReference>
<evidence type="ECO:0000313" key="2">
    <source>
        <dbReference type="Proteomes" id="UP001283361"/>
    </source>
</evidence>
<name>A0AAE1E0V8_9GAST</name>
<organism evidence="1 2">
    <name type="scientific">Elysia crispata</name>
    <name type="common">lettuce slug</name>
    <dbReference type="NCBI Taxonomy" id="231223"/>
    <lineage>
        <taxon>Eukaryota</taxon>
        <taxon>Metazoa</taxon>
        <taxon>Spiralia</taxon>
        <taxon>Lophotrochozoa</taxon>
        <taxon>Mollusca</taxon>
        <taxon>Gastropoda</taxon>
        <taxon>Heterobranchia</taxon>
        <taxon>Euthyneura</taxon>
        <taxon>Panpulmonata</taxon>
        <taxon>Sacoglossa</taxon>
        <taxon>Placobranchoidea</taxon>
        <taxon>Plakobranchidae</taxon>
        <taxon>Elysia</taxon>
    </lineage>
</organism>
<sequence length="159" mass="17636">MVRPHGEKSWIEIHRILCKSSDTKQDTFLHPTPSPSTLHLLPPPYTFSLHPTPSPSTPHFLPPPYTFSLHPTPSPSTLHLLPPPYTFSLHPTPSPSTLHLLPPPYTFSLHPALSPSPLHLLPPQRSKPLILTHCRLTFTADESSKLALCGLSTLKHFPA</sequence>
<accession>A0AAE1E0V8</accession>
<gene>
    <name evidence="1" type="ORF">RRG08_016275</name>
</gene>
<reference evidence="1" key="1">
    <citation type="journal article" date="2023" name="G3 (Bethesda)">
        <title>A reference genome for the long-term kleptoplast-retaining sea slug Elysia crispata morphotype clarki.</title>
        <authorList>
            <person name="Eastman K.E."/>
            <person name="Pendleton A.L."/>
            <person name="Shaikh M.A."/>
            <person name="Suttiyut T."/>
            <person name="Ogas R."/>
            <person name="Tomko P."/>
            <person name="Gavelis G."/>
            <person name="Widhalm J.R."/>
            <person name="Wisecaver J.H."/>
        </authorList>
    </citation>
    <scope>NUCLEOTIDE SEQUENCE</scope>
    <source>
        <strain evidence="1">ECLA1</strain>
    </source>
</reference>
<keyword evidence="2" id="KW-1185">Reference proteome</keyword>
<dbReference type="Proteomes" id="UP001283361">
    <property type="component" value="Unassembled WGS sequence"/>
</dbReference>
<dbReference type="AlphaFoldDB" id="A0AAE1E0V8"/>
<comment type="caution">
    <text evidence="1">The sequence shown here is derived from an EMBL/GenBank/DDBJ whole genome shotgun (WGS) entry which is preliminary data.</text>
</comment>
<proteinExistence type="predicted"/>